<dbReference type="RefSeq" id="WP_090391207.1">
    <property type="nucleotide sequence ID" value="NZ_FMZO01000009.1"/>
</dbReference>
<keyword evidence="3" id="KW-1185">Reference proteome</keyword>
<dbReference type="EMBL" id="FMZO01000009">
    <property type="protein sequence ID" value="SDD43839.1"/>
    <property type="molecule type" value="Genomic_DNA"/>
</dbReference>
<dbReference type="AlphaFoldDB" id="A0A1G6URB4"/>
<dbReference type="Pfam" id="PF24693">
    <property type="entry name" value="DUF7660"/>
    <property type="match status" value="1"/>
</dbReference>
<dbReference type="InterPro" id="IPR056077">
    <property type="entry name" value="DUF7660"/>
</dbReference>
<protein>
    <recommendedName>
        <fullName evidence="1">DUF7660 domain-containing protein</fullName>
    </recommendedName>
</protein>
<dbReference type="Proteomes" id="UP000198757">
    <property type="component" value="Unassembled WGS sequence"/>
</dbReference>
<organism evidence="2 3">
    <name type="scientific">Niabella drilacis (strain DSM 25811 / CCM 8410 / CCUG 62505 / LMG 26954 / E90)</name>
    <dbReference type="NCBI Taxonomy" id="1285928"/>
    <lineage>
        <taxon>Bacteria</taxon>
        <taxon>Pseudomonadati</taxon>
        <taxon>Bacteroidota</taxon>
        <taxon>Chitinophagia</taxon>
        <taxon>Chitinophagales</taxon>
        <taxon>Chitinophagaceae</taxon>
        <taxon>Niabella</taxon>
    </lineage>
</organism>
<evidence type="ECO:0000313" key="3">
    <source>
        <dbReference type="Proteomes" id="UP000198757"/>
    </source>
</evidence>
<feature type="domain" description="DUF7660" evidence="1">
    <location>
        <begin position="13"/>
        <end position="85"/>
    </location>
</feature>
<dbReference type="STRING" id="1285928.SAMN04487894_10965"/>
<dbReference type="OrthoDB" id="1373771at2"/>
<sequence length="85" mass="9940">MGNLIKKVENLNTKEDFIAFLELLIQDLRNNPNEWENKSLESYLEAAASWTEDMDGYYQNNNLPIPQNVNWKVFANILVAAKMYE</sequence>
<gene>
    <name evidence="2" type="ORF">SAMN04487894_10965</name>
</gene>
<evidence type="ECO:0000259" key="1">
    <source>
        <dbReference type="Pfam" id="PF24693"/>
    </source>
</evidence>
<proteinExistence type="predicted"/>
<reference evidence="3" key="1">
    <citation type="submission" date="2016-10" db="EMBL/GenBank/DDBJ databases">
        <authorList>
            <person name="Varghese N."/>
            <person name="Submissions S."/>
        </authorList>
    </citation>
    <scope>NUCLEOTIDE SEQUENCE [LARGE SCALE GENOMIC DNA]</scope>
    <source>
        <strain evidence="3">DSM 25811 / CCM 8410 / LMG 26954 / E90</strain>
    </source>
</reference>
<name>A0A1G6URB4_NIADE</name>
<evidence type="ECO:0000313" key="2">
    <source>
        <dbReference type="EMBL" id="SDD43839.1"/>
    </source>
</evidence>
<accession>A0A1G6URB4</accession>